<dbReference type="Pfam" id="PF00535">
    <property type="entry name" value="Glycos_transf_2"/>
    <property type="match status" value="1"/>
</dbReference>
<dbReference type="InterPro" id="IPR029044">
    <property type="entry name" value="Nucleotide-diphossugar_trans"/>
</dbReference>
<name>A0A848NW30_9RALS</name>
<accession>A0A848NW30</accession>
<organism evidence="2 3">
    <name type="scientific">Ralstonia insidiosa</name>
    <dbReference type="NCBI Taxonomy" id="190721"/>
    <lineage>
        <taxon>Bacteria</taxon>
        <taxon>Pseudomonadati</taxon>
        <taxon>Pseudomonadota</taxon>
        <taxon>Betaproteobacteria</taxon>
        <taxon>Burkholderiales</taxon>
        <taxon>Burkholderiaceae</taxon>
        <taxon>Ralstonia</taxon>
    </lineage>
</organism>
<dbReference type="Proteomes" id="UP000575469">
    <property type="component" value="Unassembled WGS sequence"/>
</dbReference>
<dbReference type="PANTHER" id="PTHR22916">
    <property type="entry name" value="GLYCOSYLTRANSFERASE"/>
    <property type="match status" value="1"/>
</dbReference>
<dbReference type="PANTHER" id="PTHR22916:SF3">
    <property type="entry name" value="UDP-GLCNAC:BETAGAL BETA-1,3-N-ACETYLGLUCOSAMINYLTRANSFERASE-LIKE PROTEIN 1"/>
    <property type="match status" value="1"/>
</dbReference>
<dbReference type="SUPFAM" id="SSF53448">
    <property type="entry name" value="Nucleotide-diphospho-sugar transferases"/>
    <property type="match status" value="1"/>
</dbReference>
<dbReference type="AlphaFoldDB" id="A0A848NW30"/>
<dbReference type="Gene3D" id="3.90.550.10">
    <property type="entry name" value="Spore Coat Polysaccharide Biosynthesis Protein SpsA, Chain A"/>
    <property type="match status" value="1"/>
</dbReference>
<proteinExistence type="predicted"/>
<protein>
    <submittedName>
        <fullName evidence="2">Glycosyltransferase</fullName>
    </submittedName>
</protein>
<dbReference type="GO" id="GO:0016758">
    <property type="term" value="F:hexosyltransferase activity"/>
    <property type="evidence" value="ECO:0007669"/>
    <property type="project" value="UniProtKB-ARBA"/>
</dbReference>
<comment type="caution">
    <text evidence="2">The sequence shown here is derived from an EMBL/GenBank/DDBJ whole genome shotgun (WGS) entry which is preliminary data.</text>
</comment>
<gene>
    <name evidence="2" type="ORF">HGR00_15315</name>
</gene>
<dbReference type="EMBL" id="JABBZM010000013">
    <property type="protein sequence ID" value="NMV39282.1"/>
    <property type="molecule type" value="Genomic_DNA"/>
</dbReference>
<keyword evidence="2" id="KW-0808">Transferase</keyword>
<evidence type="ECO:0000313" key="2">
    <source>
        <dbReference type="EMBL" id="NMV39282.1"/>
    </source>
</evidence>
<feature type="domain" description="Glycosyltransferase 2-like" evidence="1">
    <location>
        <begin position="12"/>
        <end position="130"/>
    </location>
</feature>
<dbReference type="InterPro" id="IPR001173">
    <property type="entry name" value="Glyco_trans_2-like"/>
</dbReference>
<evidence type="ECO:0000259" key="1">
    <source>
        <dbReference type="Pfam" id="PF00535"/>
    </source>
</evidence>
<reference evidence="2 3" key="1">
    <citation type="submission" date="2020-04" db="EMBL/GenBank/DDBJ databases">
        <title>Ralstonia insidiosa genome sequencing and assembly.</title>
        <authorList>
            <person name="Martins R.C.R."/>
            <person name="Perdigao-Neto L.V."/>
            <person name="Levin A.S.S."/>
            <person name="Costa S.F."/>
        </authorList>
    </citation>
    <scope>NUCLEOTIDE SEQUENCE [LARGE SCALE GENOMIC DNA]</scope>
    <source>
        <strain evidence="2 3">5047</strain>
    </source>
</reference>
<evidence type="ECO:0000313" key="3">
    <source>
        <dbReference type="Proteomes" id="UP000575469"/>
    </source>
</evidence>
<sequence>MSHAQADTPVLSICLPTHNRARYLDNLLKTLTDDVHALAFSYEILIGDNGSTDHTPEVVARYVGTGALNIRAYRNPRNIGPYENQRKLYNSARGKYCLYLADDDLLLMEQINENIRTLENNPGVSAIYAPWVLYDRVRDETSAAFYSLDQDYLIQPNDHAALMALVLTRHIFPEIYIARRECFPLLYFAYNNYAYWAFVHSAEILSRGAILFSAKPYYRAVSQYFDDDVRTQAGTEEVKVSWDRYRGGLEYLFNKFSGDLPLEQKTEWFDAINQFIRVRMNVALRIRTQENTSPIDNYYIANRLRALGNGQDLPTHYDFYRVNAALEYLNTLDPFVTGTTRFAYFRSQPLRILPLAQKFSELAFTMLEDGQLPTEPTVIVTPHGAESGLPKHADHLVFTSELELLSMFP</sequence>
<dbReference type="RefSeq" id="WP_169340551.1">
    <property type="nucleotide sequence ID" value="NZ_JABBZM010000013.1"/>
</dbReference>